<evidence type="ECO:0000256" key="4">
    <source>
        <dbReference type="ARBA" id="ARBA00022692"/>
    </source>
</evidence>
<comment type="similarity">
    <text evidence="7">Belongs to the binding-protein-dependent transport system permease family.</text>
</comment>
<accession>A0ABT2U7J7</accession>
<dbReference type="InterPro" id="IPR035906">
    <property type="entry name" value="MetI-like_sf"/>
</dbReference>
<organism evidence="9 10">
    <name type="scientific">Paenibacillus baimaensis</name>
    <dbReference type="NCBI Taxonomy" id="2982185"/>
    <lineage>
        <taxon>Bacteria</taxon>
        <taxon>Bacillati</taxon>
        <taxon>Bacillota</taxon>
        <taxon>Bacilli</taxon>
        <taxon>Bacillales</taxon>
        <taxon>Paenibacillaceae</taxon>
        <taxon>Paenibacillus</taxon>
    </lineage>
</organism>
<evidence type="ECO:0000256" key="6">
    <source>
        <dbReference type="ARBA" id="ARBA00023136"/>
    </source>
</evidence>
<feature type="transmembrane region" description="Helical" evidence="7">
    <location>
        <begin position="100"/>
        <end position="120"/>
    </location>
</feature>
<dbReference type="PANTHER" id="PTHR43227">
    <property type="entry name" value="BLL4140 PROTEIN"/>
    <property type="match status" value="1"/>
</dbReference>
<dbReference type="RefSeq" id="WP_256711493.1">
    <property type="nucleotide sequence ID" value="NZ_JAOQIO010000001.1"/>
</dbReference>
<dbReference type="InterPro" id="IPR050809">
    <property type="entry name" value="UgpAE/MalFG_permease"/>
</dbReference>
<evidence type="ECO:0000313" key="10">
    <source>
        <dbReference type="Proteomes" id="UP001652445"/>
    </source>
</evidence>
<keyword evidence="2 7" id="KW-0813">Transport</keyword>
<feature type="transmembrane region" description="Helical" evidence="7">
    <location>
        <begin position="36"/>
        <end position="63"/>
    </location>
</feature>
<evidence type="ECO:0000313" key="9">
    <source>
        <dbReference type="EMBL" id="MCU6790595.1"/>
    </source>
</evidence>
<keyword evidence="3" id="KW-1003">Cell membrane</keyword>
<dbReference type="SUPFAM" id="SSF161098">
    <property type="entry name" value="MetI-like"/>
    <property type="match status" value="1"/>
</dbReference>
<keyword evidence="4 7" id="KW-0812">Transmembrane</keyword>
<feature type="transmembrane region" description="Helical" evidence="7">
    <location>
        <begin position="232"/>
        <end position="257"/>
    </location>
</feature>
<evidence type="ECO:0000259" key="8">
    <source>
        <dbReference type="PROSITE" id="PS50928"/>
    </source>
</evidence>
<name>A0ABT2U7J7_9BACL</name>
<sequence length="323" mass="36432">MAGKALSETVKVNKSGRKTVSALIMDRLKLIGQGKYLYAMLLLPAVYFIVFKYGSMFGLLIAFENYNFVKGVFGSEWVGLLHFRDFMSDPYFWKLVRNTVLLNVWMMVFYFPTPILLALLLNEARIGLFKKFAQTVSYLPHFLSTVVVCGMVINFLSNEGMINRLIGLVGLEPYSFLMDANWFRSIYIGSEIWQGIGWGSIIYLAALTAVDPQLYEAATMDGASRIQQIRHITLPGIASVITVMFLLNLGNVMSIGYEKILLLYTGPTYETADVISTYVYRRGLLGNDFSYATAVELFQSVIALCFVVLANRFARKVSETSLW</sequence>
<feature type="transmembrane region" description="Helical" evidence="7">
    <location>
        <begin position="132"/>
        <end position="156"/>
    </location>
</feature>
<feature type="transmembrane region" description="Helical" evidence="7">
    <location>
        <begin position="289"/>
        <end position="310"/>
    </location>
</feature>
<evidence type="ECO:0000256" key="2">
    <source>
        <dbReference type="ARBA" id="ARBA00022448"/>
    </source>
</evidence>
<dbReference type="CDD" id="cd06261">
    <property type="entry name" value="TM_PBP2"/>
    <property type="match status" value="1"/>
</dbReference>
<evidence type="ECO:0000256" key="5">
    <source>
        <dbReference type="ARBA" id="ARBA00022989"/>
    </source>
</evidence>
<keyword evidence="5 7" id="KW-1133">Transmembrane helix</keyword>
<gene>
    <name evidence="9" type="ORF">OB236_00505</name>
</gene>
<evidence type="ECO:0000256" key="3">
    <source>
        <dbReference type="ARBA" id="ARBA00022475"/>
    </source>
</evidence>
<dbReference type="PROSITE" id="PS50928">
    <property type="entry name" value="ABC_TM1"/>
    <property type="match status" value="1"/>
</dbReference>
<dbReference type="Pfam" id="PF00528">
    <property type="entry name" value="BPD_transp_1"/>
    <property type="match status" value="1"/>
</dbReference>
<comment type="subcellular location">
    <subcellularLocation>
        <location evidence="1 7">Cell membrane</location>
        <topology evidence="1 7">Multi-pass membrane protein</topology>
    </subcellularLocation>
</comment>
<feature type="domain" description="ABC transmembrane type-1" evidence="8">
    <location>
        <begin position="96"/>
        <end position="310"/>
    </location>
</feature>
<evidence type="ECO:0000256" key="7">
    <source>
        <dbReference type="RuleBase" id="RU363032"/>
    </source>
</evidence>
<dbReference type="InterPro" id="IPR000515">
    <property type="entry name" value="MetI-like"/>
</dbReference>
<dbReference type="PANTHER" id="PTHR43227:SF11">
    <property type="entry name" value="BLL4140 PROTEIN"/>
    <property type="match status" value="1"/>
</dbReference>
<keyword evidence="10" id="KW-1185">Reference proteome</keyword>
<proteinExistence type="inferred from homology"/>
<dbReference type="Proteomes" id="UP001652445">
    <property type="component" value="Unassembled WGS sequence"/>
</dbReference>
<comment type="caution">
    <text evidence="9">The sequence shown here is derived from an EMBL/GenBank/DDBJ whole genome shotgun (WGS) entry which is preliminary data.</text>
</comment>
<protein>
    <submittedName>
        <fullName evidence="9">ABC transporter permease subunit</fullName>
    </submittedName>
</protein>
<evidence type="ECO:0000256" key="1">
    <source>
        <dbReference type="ARBA" id="ARBA00004651"/>
    </source>
</evidence>
<dbReference type="EMBL" id="JAOQIO010000001">
    <property type="protein sequence ID" value="MCU6790595.1"/>
    <property type="molecule type" value="Genomic_DNA"/>
</dbReference>
<dbReference type="Gene3D" id="1.10.3720.10">
    <property type="entry name" value="MetI-like"/>
    <property type="match status" value="1"/>
</dbReference>
<keyword evidence="6 7" id="KW-0472">Membrane</keyword>
<reference evidence="9 10" key="1">
    <citation type="submission" date="2022-09" db="EMBL/GenBank/DDBJ databases">
        <authorList>
            <person name="Han X.L."/>
            <person name="Wang Q."/>
            <person name="Lu T."/>
        </authorList>
    </citation>
    <scope>NUCLEOTIDE SEQUENCE [LARGE SCALE GENOMIC DNA]</scope>
    <source>
        <strain evidence="9 10">WQ 127069</strain>
    </source>
</reference>